<gene>
    <name evidence="1" type="ORF">ACFW6T_04455</name>
</gene>
<comment type="caution">
    <text evidence="1">The sequence shown here is derived from an EMBL/GenBank/DDBJ whole genome shotgun (WGS) entry which is preliminary data.</text>
</comment>
<protein>
    <submittedName>
        <fullName evidence="1">Uncharacterized protein</fullName>
    </submittedName>
</protein>
<organism evidence="1 2">
    <name type="scientific">Kitasatospora phosalacinea</name>
    <dbReference type="NCBI Taxonomy" id="2065"/>
    <lineage>
        <taxon>Bacteria</taxon>
        <taxon>Bacillati</taxon>
        <taxon>Actinomycetota</taxon>
        <taxon>Actinomycetes</taxon>
        <taxon>Kitasatosporales</taxon>
        <taxon>Streptomycetaceae</taxon>
        <taxon>Kitasatospora</taxon>
    </lineage>
</organism>
<evidence type="ECO:0000313" key="1">
    <source>
        <dbReference type="EMBL" id="MFE1351223.1"/>
    </source>
</evidence>
<dbReference type="EMBL" id="JBHYPX010000005">
    <property type="protein sequence ID" value="MFE1351223.1"/>
    <property type="molecule type" value="Genomic_DNA"/>
</dbReference>
<proteinExistence type="predicted"/>
<dbReference type="RefSeq" id="WP_380320473.1">
    <property type="nucleotide sequence ID" value="NZ_JBHYPW010000011.1"/>
</dbReference>
<name>A0ABW6GET6_9ACTN</name>
<accession>A0ABW6GET6</accession>
<evidence type="ECO:0000313" key="2">
    <source>
        <dbReference type="Proteomes" id="UP001599542"/>
    </source>
</evidence>
<keyword evidence="2" id="KW-1185">Reference proteome</keyword>
<dbReference type="Proteomes" id="UP001599542">
    <property type="component" value="Unassembled WGS sequence"/>
</dbReference>
<reference evidence="1 2" key="1">
    <citation type="submission" date="2024-09" db="EMBL/GenBank/DDBJ databases">
        <title>The Natural Products Discovery Center: Release of the First 8490 Sequenced Strains for Exploring Actinobacteria Biosynthetic Diversity.</title>
        <authorList>
            <person name="Kalkreuter E."/>
            <person name="Kautsar S.A."/>
            <person name="Yang D."/>
            <person name="Bader C.D."/>
            <person name="Teijaro C.N."/>
            <person name="Fluegel L."/>
            <person name="Davis C.M."/>
            <person name="Simpson J.R."/>
            <person name="Lauterbach L."/>
            <person name="Steele A.D."/>
            <person name="Gui C."/>
            <person name="Meng S."/>
            <person name="Li G."/>
            <person name="Viehrig K."/>
            <person name="Ye F."/>
            <person name="Su P."/>
            <person name="Kiefer A.F."/>
            <person name="Nichols A."/>
            <person name="Cepeda A.J."/>
            <person name="Yan W."/>
            <person name="Fan B."/>
            <person name="Jiang Y."/>
            <person name="Adhikari A."/>
            <person name="Zheng C.-J."/>
            <person name="Schuster L."/>
            <person name="Cowan T.M."/>
            <person name="Smanski M.J."/>
            <person name="Chevrette M.G."/>
            <person name="De Carvalho L.P.S."/>
            <person name="Shen B."/>
        </authorList>
    </citation>
    <scope>NUCLEOTIDE SEQUENCE [LARGE SCALE GENOMIC DNA]</scope>
    <source>
        <strain evidence="1 2">NPDC058753</strain>
    </source>
</reference>
<sequence>MPYTGQSLEAVEVLRGFLREGFADSEQAADLLERAFRMARLDPPPGLSPVYRSDVLPEFGGVALGCAGLPWVQRLAESLLELAFLRGELGFPLQVRP</sequence>